<proteinExistence type="inferred from homology"/>
<evidence type="ECO:0000313" key="11">
    <source>
        <dbReference type="Proteomes" id="UP000276133"/>
    </source>
</evidence>
<evidence type="ECO:0000256" key="8">
    <source>
        <dbReference type="SAM" id="MobiDB-lite"/>
    </source>
</evidence>
<feature type="transmembrane region" description="Helical" evidence="7">
    <location>
        <begin position="43"/>
        <end position="67"/>
    </location>
</feature>
<dbReference type="GO" id="GO:0019706">
    <property type="term" value="F:protein-cysteine S-palmitoyltransferase activity"/>
    <property type="evidence" value="ECO:0007669"/>
    <property type="project" value="UniProtKB-EC"/>
</dbReference>
<evidence type="ECO:0000313" key="10">
    <source>
        <dbReference type="EMBL" id="RNA03641.1"/>
    </source>
</evidence>
<dbReference type="STRING" id="10195.A0A3M7PY20"/>
<evidence type="ECO:0000256" key="4">
    <source>
        <dbReference type="ARBA" id="ARBA00023136"/>
    </source>
</evidence>
<dbReference type="PROSITE" id="PS50216">
    <property type="entry name" value="DHHC"/>
    <property type="match status" value="1"/>
</dbReference>
<dbReference type="PANTHER" id="PTHR12349">
    <property type="entry name" value="ANKYRIN REPEAT AND LEM DOMAIN-CONTAINING PROTEIN 2"/>
    <property type="match status" value="1"/>
</dbReference>
<gene>
    <name evidence="10" type="ORF">BpHYR1_031531</name>
</gene>
<accession>A0A3M7PY20</accession>
<keyword evidence="11" id="KW-1185">Reference proteome</keyword>
<keyword evidence="4 7" id="KW-0472">Membrane</keyword>
<keyword evidence="7 10" id="KW-0808">Transferase</keyword>
<evidence type="ECO:0000256" key="5">
    <source>
        <dbReference type="ARBA" id="ARBA00023463"/>
    </source>
</evidence>
<keyword evidence="3 7" id="KW-1133">Transmembrane helix</keyword>
<dbReference type="Pfam" id="PF01529">
    <property type="entry name" value="DHHC"/>
    <property type="match status" value="1"/>
</dbReference>
<reference evidence="10 11" key="1">
    <citation type="journal article" date="2018" name="Sci. Rep.">
        <title>Genomic signatures of local adaptation to the degree of environmental predictability in rotifers.</title>
        <authorList>
            <person name="Franch-Gras L."/>
            <person name="Hahn C."/>
            <person name="Garcia-Roger E.M."/>
            <person name="Carmona M.J."/>
            <person name="Serra M."/>
            <person name="Gomez A."/>
        </authorList>
    </citation>
    <scope>NUCLEOTIDE SEQUENCE [LARGE SCALE GENOMIC DNA]</scope>
    <source>
        <strain evidence="10">HYR1</strain>
    </source>
</reference>
<evidence type="ECO:0000256" key="3">
    <source>
        <dbReference type="ARBA" id="ARBA00022989"/>
    </source>
</evidence>
<evidence type="ECO:0000256" key="6">
    <source>
        <dbReference type="ARBA" id="ARBA00047790"/>
    </source>
</evidence>
<name>A0A3M7PY20_BRAPC</name>
<feature type="domain" description="Palmitoyltransferase DHHC" evidence="9">
    <location>
        <begin position="24"/>
        <end position="117"/>
    </location>
</feature>
<dbReference type="Proteomes" id="UP000276133">
    <property type="component" value="Unassembled WGS sequence"/>
</dbReference>
<comment type="subcellular location">
    <subcellularLocation>
        <location evidence="1">Membrane</location>
        <topology evidence="1">Multi-pass membrane protein</topology>
    </subcellularLocation>
</comment>
<keyword evidence="7" id="KW-0012">Acyltransferase</keyword>
<evidence type="ECO:0000259" key="9">
    <source>
        <dbReference type="Pfam" id="PF01529"/>
    </source>
</evidence>
<comment type="caution">
    <text evidence="10">The sequence shown here is derived from an EMBL/GenBank/DDBJ whole genome shotgun (WGS) entry which is preliminary data.</text>
</comment>
<comment type="domain">
    <text evidence="7">The DHHC domain is required for palmitoyltransferase activity.</text>
</comment>
<sequence length="309" mass="35715">MVLQKVQYLYKRIPSSAKTLQFSTMDHHCPWVSNCIGKRNYKYFFAFLLSLSVHMVSILSLSVILVLLNKKNLTNVPMLTAIVLIVLISVLIIPIGGLTGFHAVLVSRGRTTNEQVTGKFRTGVNPFDDGILKNCAKILFVSSPPSYVQFRRNQLKMKEYYEAKIMLEKYARSKNGRLIRSVDSKNVVTPHKYRNPNFYALRTEPKRVRKLPAQNDHEQNELELKFNNYLNEDYFAQAKKSANVNREIAKKMKSRERCARNDSYTNASQNLLTNDVVKNRPRDYAAKKHRRPSVDSDDRINFNSYEITV</sequence>
<dbReference type="AlphaFoldDB" id="A0A3M7PY20"/>
<feature type="compositionally biased region" description="Polar residues" evidence="8">
    <location>
        <begin position="262"/>
        <end position="273"/>
    </location>
</feature>
<keyword evidence="2 7" id="KW-0812">Transmembrane</keyword>
<dbReference type="GO" id="GO:0016020">
    <property type="term" value="C:membrane"/>
    <property type="evidence" value="ECO:0007669"/>
    <property type="project" value="UniProtKB-SubCell"/>
</dbReference>
<dbReference type="InterPro" id="IPR001594">
    <property type="entry name" value="Palmitoyltrfase_DHHC"/>
</dbReference>
<evidence type="ECO:0000256" key="1">
    <source>
        <dbReference type="ARBA" id="ARBA00004141"/>
    </source>
</evidence>
<dbReference type="PANTHER" id="PTHR12349:SF2">
    <property type="entry name" value="PALMITOYLTRANSFERASE ZDHHC8"/>
    <property type="match status" value="1"/>
</dbReference>
<dbReference type="EMBL" id="REGN01008406">
    <property type="protein sequence ID" value="RNA03641.1"/>
    <property type="molecule type" value="Genomic_DNA"/>
</dbReference>
<comment type="similarity">
    <text evidence="5">Belongs to the DHHC palmitoyltransferase family. ERF2/ZDHHC9 subfamily.</text>
</comment>
<evidence type="ECO:0000256" key="2">
    <source>
        <dbReference type="ARBA" id="ARBA00022692"/>
    </source>
</evidence>
<protein>
    <recommendedName>
        <fullName evidence="7">Palmitoyltransferase</fullName>
        <ecNumber evidence="7">2.3.1.225</ecNumber>
    </recommendedName>
</protein>
<feature type="region of interest" description="Disordered" evidence="8">
    <location>
        <begin position="259"/>
        <end position="297"/>
    </location>
</feature>
<dbReference type="EC" id="2.3.1.225" evidence="7"/>
<evidence type="ECO:0000256" key="7">
    <source>
        <dbReference type="RuleBase" id="RU079119"/>
    </source>
</evidence>
<dbReference type="OrthoDB" id="4096362at2759"/>
<feature type="transmembrane region" description="Helical" evidence="7">
    <location>
        <begin position="79"/>
        <end position="105"/>
    </location>
</feature>
<organism evidence="10 11">
    <name type="scientific">Brachionus plicatilis</name>
    <name type="common">Marine rotifer</name>
    <name type="synonym">Brachionus muelleri</name>
    <dbReference type="NCBI Taxonomy" id="10195"/>
    <lineage>
        <taxon>Eukaryota</taxon>
        <taxon>Metazoa</taxon>
        <taxon>Spiralia</taxon>
        <taxon>Gnathifera</taxon>
        <taxon>Rotifera</taxon>
        <taxon>Eurotatoria</taxon>
        <taxon>Monogononta</taxon>
        <taxon>Pseudotrocha</taxon>
        <taxon>Ploima</taxon>
        <taxon>Brachionidae</taxon>
        <taxon>Brachionus</taxon>
    </lineage>
</organism>
<comment type="catalytic activity">
    <reaction evidence="6">
        <text>L-cysteinyl-[protein] + hexadecanoyl-CoA = S-hexadecanoyl-L-cysteinyl-[protein] + CoA</text>
        <dbReference type="Rhea" id="RHEA:36683"/>
        <dbReference type="Rhea" id="RHEA-COMP:10131"/>
        <dbReference type="Rhea" id="RHEA-COMP:11032"/>
        <dbReference type="ChEBI" id="CHEBI:29950"/>
        <dbReference type="ChEBI" id="CHEBI:57287"/>
        <dbReference type="ChEBI" id="CHEBI:57379"/>
        <dbReference type="ChEBI" id="CHEBI:74151"/>
        <dbReference type="EC" id="2.3.1.225"/>
    </reaction>
    <physiologicalReaction direction="left-to-right" evidence="6">
        <dbReference type="Rhea" id="RHEA:36684"/>
    </physiologicalReaction>
</comment>
<feature type="compositionally biased region" description="Basic and acidic residues" evidence="8">
    <location>
        <begin position="277"/>
        <end position="297"/>
    </location>
</feature>